<dbReference type="InterPro" id="IPR050648">
    <property type="entry name" value="F-box_LRR-repeat"/>
</dbReference>
<comment type="caution">
    <text evidence="3">The sequence shown here is derived from an EMBL/GenBank/DDBJ whole genome shotgun (WGS) entry which is preliminary data.</text>
</comment>
<sequence length="299" mass="33266">MACPLAKLGRSSPDYYGSSLDQGYHTLVSSPCWPDKSSKRSTRTISHIERLTDDALLKVFQWLDSSELVVCARVCRRWETLAWDPSLWTSLTLTGENLSGDKAIRCIVRRLCSAQGRAGLKKVMLSEGAWMTDKGVVMLARRCPELTHVQLHGCSAITDTALFELVTRATNLHHLDITGCVKISCVSVTPGPEPPRRLLLQYLDLTDCSAVDDGGLRVIVRNCPQLVYLYLRRCIKITDAGIKFVPSFCSGLRELSVSDCIQVTDFGLYELAKLGATLRYLSVAKCVRASILMFYFYAT</sequence>
<dbReference type="InterPro" id="IPR057207">
    <property type="entry name" value="FBXL15_LRR"/>
</dbReference>
<name>A0AAW1DEB7_9HEMI</name>
<dbReference type="InterPro" id="IPR006553">
    <property type="entry name" value="Leu-rich_rpt_Cys-con_subtyp"/>
</dbReference>
<gene>
    <name evidence="3" type="ORF">O3M35_006298</name>
</gene>
<keyword evidence="1" id="KW-0833">Ubl conjugation pathway</keyword>
<evidence type="ECO:0000256" key="1">
    <source>
        <dbReference type="ARBA" id="ARBA00022786"/>
    </source>
</evidence>
<organism evidence="3 4">
    <name type="scientific">Rhynocoris fuscipes</name>
    <dbReference type="NCBI Taxonomy" id="488301"/>
    <lineage>
        <taxon>Eukaryota</taxon>
        <taxon>Metazoa</taxon>
        <taxon>Ecdysozoa</taxon>
        <taxon>Arthropoda</taxon>
        <taxon>Hexapoda</taxon>
        <taxon>Insecta</taxon>
        <taxon>Pterygota</taxon>
        <taxon>Neoptera</taxon>
        <taxon>Paraneoptera</taxon>
        <taxon>Hemiptera</taxon>
        <taxon>Heteroptera</taxon>
        <taxon>Panheteroptera</taxon>
        <taxon>Cimicomorpha</taxon>
        <taxon>Reduviidae</taxon>
        <taxon>Harpactorinae</taxon>
        <taxon>Harpactorini</taxon>
        <taxon>Rhynocoris</taxon>
    </lineage>
</organism>
<evidence type="ECO:0000313" key="3">
    <source>
        <dbReference type="EMBL" id="KAK9508837.1"/>
    </source>
</evidence>
<proteinExistence type="predicted"/>
<dbReference type="SMART" id="SM00256">
    <property type="entry name" value="FBOX"/>
    <property type="match status" value="1"/>
</dbReference>
<dbReference type="Proteomes" id="UP001461498">
    <property type="component" value="Unassembled WGS sequence"/>
</dbReference>
<dbReference type="SMART" id="SM00367">
    <property type="entry name" value="LRR_CC"/>
    <property type="match status" value="5"/>
</dbReference>
<dbReference type="PANTHER" id="PTHR13382:SF83">
    <property type="entry name" value="F-BOX DOMAIN-CONTAINING PROTEIN"/>
    <property type="match status" value="1"/>
</dbReference>
<keyword evidence="4" id="KW-1185">Reference proteome</keyword>
<protein>
    <recommendedName>
        <fullName evidence="2">F-box domain-containing protein</fullName>
    </recommendedName>
</protein>
<dbReference type="PANTHER" id="PTHR13382">
    <property type="entry name" value="MITOCHONDRIAL ATP SYNTHASE COUPLING FACTOR B"/>
    <property type="match status" value="1"/>
</dbReference>
<dbReference type="GO" id="GO:0005737">
    <property type="term" value="C:cytoplasm"/>
    <property type="evidence" value="ECO:0007669"/>
    <property type="project" value="TreeGrafter"/>
</dbReference>
<dbReference type="Pfam" id="PF25372">
    <property type="entry name" value="DUF7885"/>
    <property type="match status" value="1"/>
</dbReference>
<dbReference type="EMBL" id="JAPXFL010000003">
    <property type="protein sequence ID" value="KAK9508837.1"/>
    <property type="molecule type" value="Genomic_DNA"/>
</dbReference>
<dbReference type="InterPro" id="IPR001810">
    <property type="entry name" value="F-box_dom"/>
</dbReference>
<dbReference type="AlphaFoldDB" id="A0AAW1DEB7"/>
<dbReference type="PROSITE" id="PS50181">
    <property type="entry name" value="FBOX"/>
    <property type="match status" value="1"/>
</dbReference>
<evidence type="ECO:0000259" key="2">
    <source>
        <dbReference type="PROSITE" id="PS50181"/>
    </source>
</evidence>
<dbReference type="Pfam" id="PF12937">
    <property type="entry name" value="F-box-like"/>
    <property type="match status" value="1"/>
</dbReference>
<feature type="domain" description="F-box" evidence="2">
    <location>
        <begin position="45"/>
        <end position="91"/>
    </location>
</feature>
<reference evidence="3 4" key="1">
    <citation type="submission" date="2022-12" db="EMBL/GenBank/DDBJ databases">
        <title>Chromosome-level genome assembly of true bugs.</title>
        <authorList>
            <person name="Ma L."/>
            <person name="Li H."/>
        </authorList>
    </citation>
    <scope>NUCLEOTIDE SEQUENCE [LARGE SCALE GENOMIC DNA]</scope>
    <source>
        <strain evidence="3">Lab_2022b</strain>
    </source>
</reference>
<evidence type="ECO:0000313" key="4">
    <source>
        <dbReference type="Proteomes" id="UP001461498"/>
    </source>
</evidence>
<accession>A0AAW1DEB7</accession>
<dbReference type="SUPFAM" id="SSF52047">
    <property type="entry name" value="RNI-like"/>
    <property type="match status" value="1"/>
</dbReference>
<dbReference type="InterPro" id="IPR032675">
    <property type="entry name" value="LRR_dom_sf"/>
</dbReference>
<dbReference type="Gene3D" id="3.80.10.10">
    <property type="entry name" value="Ribonuclease Inhibitor"/>
    <property type="match status" value="1"/>
</dbReference>